<dbReference type="AlphaFoldDB" id="A0A1N6XR90"/>
<dbReference type="SMART" id="SM00450">
    <property type="entry name" value="RHOD"/>
    <property type="match status" value="1"/>
</dbReference>
<dbReference type="SUPFAM" id="SSF52821">
    <property type="entry name" value="Rhodanese/Cell cycle control phosphatase"/>
    <property type="match status" value="1"/>
</dbReference>
<sequence length="238" mass="25939">MNRRRFLAASAVSVAGLSGCLGMGGGSDSDSNPQSEEGYDTTEQYGQNVPLAPLSDVYDWYQQDKGRFVDTRGQTQYDTSHIKGAVLSPAPDGLKENDPVASWAKDERIICYCGCPHHLSSMRAGKLMENGYENVYVIDEGYWEWHEKGYPITGQNTEASPQKYVIDGIADPAFVGDNAWARHLPTGQNEATGILDDGTYSLHVKFHDVTPDSVLTIQTPGYEVEGTIGELSSHVVSG</sequence>
<evidence type="ECO:0000256" key="1">
    <source>
        <dbReference type="SAM" id="MobiDB-lite"/>
    </source>
</evidence>
<dbReference type="RefSeq" id="WP_076428899.1">
    <property type="nucleotide sequence ID" value="NZ_FTNO01000001.1"/>
</dbReference>
<reference evidence="4" key="1">
    <citation type="submission" date="2017-01" db="EMBL/GenBank/DDBJ databases">
        <authorList>
            <person name="Varghese N."/>
            <person name="Submissions S."/>
        </authorList>
    </citation>
    <scope>NUCLEOTIDE SEQUENCE [LARGE SCALE GENOMIC DNA]</scope>
    <source>
        <strain evidence="4">CGMCC 1.7737</strain>
    </source>
</reference>
<protein>
    <submittedName>
        <fullName evidence="3">Rhodanese-related sulfurtransferase</fullName>
    </submittedName>
</protein>
<keyword evidence="3" id="KW-0808">Transferase</keyword>
<gene>
    <name evidence="3" type="ORF">SAMN05421858_1241</name>
</gene>
<accession>A0A1N6XR90</accession>
<dbReference type="InterPro" id="IPR001763">
    <property type="entry name" value="Rhodanese-like_dom"/>
</dbReference>
<evidence type="ECO:0000313" key="4">
    <source>
        <dbReference type="Proteomes" id="UP000186914"/>
    </source>
</evidence>
<dbReference type="Proteomes" id="UP000186914">
    <property type="component" value="Unassembled WGS sequence"/>
</dbReference>
<evidence type="ECO:0000313" key="3">
    <source>
        <dbReference type="EMBL" id="SIR04848.1"/>
    </source>
</evidence>
<dbReference type="CDD" id="cd00158">
    <property type="entry name" value="RHOD"/>
    <property type="match status" value="1"/>
</dbReference>
<dbReference type="Pfam" id="PF00581">
    <property type="entry name" value="Rhodanese"/>
    <property type="match status" value="1"/>
</dbReference>
<dbReference type="GO" id="GO:0016740">
    <property type="term" value="F:transferase activity"/>
    <property type="evidence" value="ECO:0007669"/>
    <property type="project" value="UniProtKB-KW"/>
</dbReference>
<dbReference type="PROSITE" id="PS51257">
    <property type="entry name" value="PROKAR_LIPOPROTEIN"/>
    <property type="match status" value="1"/>
</dbReference>
<dbReference type="PROSITE" id="PS50206">
    <property type="entry name" value="RHODANESE_3"/>
    <property type="match status" value="1"/>
</dbReference>
<feature type="domain" description="Rhodanese" evidence="2">
    <location>
        <begin position="62"/>
        <end position="154"/>
    </location>
</feature>
<feature type="region of interest" description="Disordered" evidence="1">
    <location>
        <begin position="23"/>
        <end position="42"/>
    </location>
</feature>
<keyword evidence="4" id="KW-1185">Reference proteome</keyword>
<evidence type="ECO:0000259" key="2">
    <source>
        <dbReference type="PROSITE" id="PS50206"/>
    </source>
</evidence>
<dbReference type="InterPro" id="IPR036873">
    <property type="entry name" value="Rhodanese-like_dom_sf"/>
</dbReference>
<name>A0A1N6XR90_9EURY</name>
<organism evidence="3 4">
    <name type="scientific">Haladaptatus litoreus</name>
    <dbReference type="NCBI Taxonomy" id="553468"/>
    <lineage>
        <taxon>Archaea</taxon>
        <taxon>Methanobacteriati</taxon>
        <taxon>Methanobacteriota</taxon>
        <taxon>Stenosarchaea group</taxon>
        <taxon>Halobacteria</taxon>
        <taxon>Halobacteriales</taxon>
        <taxon>Haladaptataceae</taxon>
        <taxon>Haladaptatus</taxon>
    </lineage>
</organism>
<proteinExistence type="predicted"/>
<dbReference type="Gene3D" id="3.40.250.10">
    <property type="entry name" value="Rhodanese-like domain"/>
    <property type="match status" value="1"/>
</dbReference>
<dbReference type="EMBL" id="FTNO01000001">
    <property type="protein sequence ID" value="SIR04848.1"/>
    <property type="molecule type" value="Genomic_DNA"/>
</dbReference>